<evidence type="ECO:0000313" key="2">
    <source>
        <dbReference type="Proteomes" id="UP000035034"/>
    </source>
</evidence>
<dbReference type="AlphaFoldDB" id="H0R639"/>
<dbReference type="EMBL" id="BAEH01000119">
    <property type="protein sequence ID" value="GAB20540.1"/>
    <property type="molecule type" value="Genomic_DNA"/>
</dbReference>
<proteinExistence type="predicted"/>
<accession>H0R639</accession>
<dbReference type="Proteomes" id="UP000035034">
    <property type="component" value="Unassembled WGS sequence"/>
</dbReference>
<keyword evidence="2" id="KW-1185">Reference proteome</keyword>
<reference evidence="1 2" key="1">
    <citation type="submission" date="2011-12" db="EMBL/GenBank/DDBJ databases">
        <title>Whole genome shotgun sequence of Gordonia effusa NBRC 100432.</title>
        <authorList>
            <person name="Yoshida I."/>
            <person name="Takarada H."/>
            <person name="Hosoyama A."/>
            <person name="Tsuchikane K."/>
            <person name="Katsumata H."/>
            <person name="Yamazaki S."/>
            <person name="Fujita N."/>
        </authorList>
    </citation>
    <scope>NUCLEOTIDE SEQUENCE [LARGE SCALE GENOMIC DNA]</scope>
    <source>
        <strain evidence="1 2">NBRC 100432</strain>
    </source>
</reference>
<evidence type="ECO:0000313" key="1">
    <source>
        <dbReference type="EMBL" id="GAB20540.1"/>
    </source>
</evidence>
<sequence>MSIDARFVVKIQAVGACAHAGLDARSTARALKLSRWTVRHLWSVAGTPGIRFGVRSASVEQVEREVRSAWL</sequence>
<comment type="caution">
    <text evidence="1">The sequence shown here is derived from an EMBL/GenBank/DDBJ whole genome shotgun (WGS) entry which is preliminary data.</text>
</comment>
<evidence type="ECO:0008006" key="3">
    <source>
        <dbReference type="Google" id="ProtNLM"/>
    </source>
</evidence>
<organism evidence="1 2">
    <name type="scientific">Gordonia effusa NBRC 100432</name>
    <dbReference type="NCBI Taxonomy" id="1077974"/>
    <lineage>
        <taxon>Bacteria</taxon>
        <taxon>Bacillati</taxon>
        <taxon>Actinomycetota</taxon>
        <taxon>Actinomycetes</taxon>
        <taxon>Mycobacteriales</taxon>
        <taxon>Gordoniaceae</taxon>
        <taxon>Gordonia</taxon>
    </lineage>
</organism>
<gene>
    <name evidence="1" type="ORF">GOEFS_119_00300</name>
</gene>
<name>H0R639_9ACTN</name>
<protein>
    <recommendedName>
        <fullName evidence="3">Transposase</fullName>
    </recommendedName>
</protein>